<feature type="compositionally biased region" description="Basic and acidic residues" evidence="1">
    <location>
        <begin position="29"/>
        <end position="39"/>
    </location>
</feature>
<proteinExistence type="predicted"/>
<reference evidence="2 3" key="1">
    <citation type="journal article" date="2008" name="BMC Genomics">
        <title>Genome sequence and rapid evolution of the rice pathogen Xanthomonas oryzae pv. oryzae PXO99A.</title>
        <authorList>
            <person name="Salzberg S.L."/>
            <person name="Sommer D.D."/>
            <person name="Schatz M.C."/>
            <person name="Phillippy A.M."/>
            <person name="Rabinowicz P.D."/>
            <person name="Tsuge S."/>
            <person name="Furutani A."/>
            <person name="Ochiai H."/>
            <person name="Delcher A.L."/>
            <person name="Kelley D."/>
            <person name="Madupu R."/>
            <person name="Puiu D."/>
            <person name="Radune D."/>
            <person name="Shumway M."/>
            <person name="Trapnell C."/>
            <person name="Aparna G."/>
            <person name="Jha G."/>
            <person name="Pandey A."/>
            <person name="Patil P.B."/>
            <person name="Ishihara H."/>
            <person name="Meyer D.F."/>
            <person name="Szurek B."/>
            <person name="Verdier V."/>
            <person name="Koebnik R."/>
            <person name="Dow J.M."/>
            <person name="Ryan R.P."/>
            <person name="Hirata H."/>
            <person name="Tsuyumu S."/>
            <person name="Won Lee S."/>
            <person name="Seo Y.S."/>
            <person name="Sriariyanum M."/>
            <person name="Ronald P.C."/>
            <person name="Sonti R.V."/>
            <person name="Van Sluys M.A."/>
            <person name="Leach J.E."/>
            <person name="White F.F."/>
            <person name="Bogdanove A.J."/>
        </authorList>
    </citation>
    <scope>NUCLEOTIDE SEQUENCE [LARGE SCALE GENOMIC DNA]</scope>
    <source>
        <strain evidence="2 3">PXO99A</strain>
    </source>
</reference>
<accession>A0A0K0GLM1</accession>
<feature type="region of interest" description="Disordered" evidence="1">
    <location>
        <begin position="1"/>
        <end position="39"/>
    </location>
</feature>
<organism evidence="2 3">
    <name type="scientific">Xanthomonas oryzae pv. oryzae (strain PXO99A)</name>
    <dbReference type="NCBI Taxonomy" id="360094"/>
    <lineage>
        <taxon>Bacteria</taxon>
        <taxon>Pseudomonadati</taxon>
        <taxon>Pseudomonadota</taxon>
        <taxon>Gammaproteobacteria</taxon>
        <taxon>Lysobacterales</taxon>
        <taxon>Lysobacteraceae</taxon>
        <taxon>Xanthomonas</taxon>
    </lineage>
</organism>
<dbReference type="KEGG" id="xop:PXO_05661"/>
<dbReference type="Proteomes" id="UP000001740">
    <property type="component" value="Chromosome"/>
</dbReference>
<evidence type="ECO:0000256" key="1">
    <source>
        <dbReference type="SAM" id="MobiDB-lite"/>
    </source>
</evidence>
<dbReference type="HOGENOM" id="CLU_3319357_0_0_6"/>
<name>A0A0K0GLM1_XANOP</name>
<sequence>MSSWSLPVPATACARGPQNRHCAPGRFAPDGRRLQERDA</sequence>
<evidence type="ECO:0000313" key="3">
    <source>
        <dbReference type="Proteomes" id="UP000001740"/>
    </source>
</evidence>
<dbReference type="AlphaFoldDB" id="A0A0K0GLM1"/>
<protein>
    <submittedName>
        <fullName evidence="2">Uncharacterized protein</fullName>
    </submittedName>
</protein>
<dbReference type="EMBL" id="CP000967">
    <property type="protein sequence ID" value="ACD59847.1"/>
    <property type="molecule type" value="Genomic_DNA"/>
</dbReference>
<gene>
    <name evidence="2" type="ordered locus">PXO_05661</name>
</gene>
<evidence type="ECO:0000313" key="2">
    <source>
        <dbReference type="EMBL" id="ACD59847.1"/>
    </source>
</evidence>